<evidence type="ECO:0000313" key="1">
    <source>
        <dbReference type="EMBL" id="KAJ3665612.1"/>
    </source>
</evidence>
<dbReference type="AlphaFoldDB" id="A0AA38IXT7"/>
<proteinExistence type="predicted"/>
<name>A0AA38IXT7_9CUCU</name>
<keyword evidence="2" id="KW-1185">Reference proteome</keyword>
<gene>
    <name evidence="1" type="ORF">Zmor_001102</name>
</gene>
<sequence length="92" mass="10294">MYKINLTGMDLSRPYFSHCLDITRPAPDGGSHLKSLAVLLETPRPLLDLSGAPITTSASRLFSERRHRQLTIISVRTRTHKRRTGAAYGFLS</sequence>
<organism evidence="1 2">
    <name type="scientific">Zophobas morio</name>
    <dbReference type="NCBI Taxonomy" id="2755281"/>
    <lineage>
        <taxon>Eukaryota</taxon>
        <taxon>Metazoa</taxon>
        <taxon>Ecdysozoa</taxon>
        <taxon>Arthropoda</taxon>
        <taxon>Hexapoda</taxon>
        <taxon>Insecta</taxon>
        <taxon>Pterygota</taxon>
        <taxon>Neoptera</taxon>
        <taxon>Endopterygota</taxon>
        <taxon>Coleoptera</taxon>
        <taxon>Polyphaga</taxon>
        <taxon>Cucujiformia</taxon>
        <taxon>Tenebrionidae</taxon>
        <taxon>Zophobas</taxon>
    </lineage>
</organism>
<reference evidence="1" key="1">
    <citation type="journal article" date="2023" name="G3 (Bethesda)">
        <title>Whole genome assemblies of Zophobas morio and Tenebrio molitor.</title>
        <authorList>
            <person name="Kaur S."/>
            <person name="Stinson S.A."/>
            <person name="diCenzo G.C."/>
        </authorList>
    </citation>
    <scope>NUCLEOTIDE SEQUENCE</scope>
    <source>
        <strain evidence="1">QUZm001</strain>
    </source>
</reference>
<comment type="caution">
    <text evidence="1">The sequence shown here is derived from an EMBL/GenBank/DDBJ whole genome shotgun (WGS) entry which is preliminary data.</text>
</comment>
<dbReference type="Proteomes" id="UP001168821">
    <property type="component" value="Unassembled WGS sequence"/>
</dbReference>
<protein>
    <submittedName>
        <fullName evidence="1">Uncharacterized protein</fullName>
    </submittedName>
</protein>
<dbReference type="EMBL" id="JALNTZ010000001">
    <property type="protein sequence ID" value="KAJ3665612.1"/>
    <property type="molecule type" value="Genomic_DNA"/>
</dbReference>
<evidence type="ECO:0000313" key="2">
    <source>
        <dbReference type="Proteomes" id="UP001168821"/>
    </source>
</evidence>
<accession>A0AA38IXT7</accession>